<organism evidence="2 3">
    <name type="scientific">Gottfriedia endophytica</name>
    <dbReference type="NCBI Taxonomy" id="2820819"/>
    <lineage>
        <taxon>Bacteria</taxon>
        <taxon>Bacillati</taxon>
        <taxon>Bacillota</taxon>
        <taxon>Bacilli</taxon>
        <taxon>Bacillales</taxon>
        <taxon>Bacillaceae</taxon>
        <taxon>Gottfriedia</taxon>
    </lineage>
</organism>
<evidence type="ECO:0000313" key="2">
    <source>
        <dbReference type="EMBL" id="MBP0725737.1"/>
    </source>
</evidence>
<evidence type="ECO:0000259" key="1">
    <source>
        <dbReference type="Pfam" id="PF10057"/>
    </source>
</evidence>
<dbReference type="EMBL" id="JAGIYQ010000006">
    <property type="protein sequence ID" value="MBP0725737.1"/>
    <property type="molecule type" value="Genomic_DNA"/>
</dbReference>
<dbReference type="Proteomes" id="UP000682134">
    <property type="component" value="Unassembled WGS sequence"/>
</dbReference>
<proteinExistence type="predicted"/>
<dbReference type="RefSeq" id="WP_209405605.1">
    <property type="nucleotide sequence ID" value="NZ_JAGIYQ010000006.1"/>
</dbReference>
<feature type="domain" description="Na+-translocating membrane potential-generating system MpsC" evidence="1">
    <location>
        <begin position="3"/>
        <end position="113"/>
    </location>
</feature>
<protein>
    <submittedName>
        <fullName evidence="2">DUF2294 domain-containing protein</fullName>
    </submittedName>
</protein>
<sequence length="116" mass="13386">MNKNVEHQFNMILREIRKDYVGNGPKEINTRMVGSWVISEMKGNLTNVERFMIGSLEGQRIVHEARTKLVKKIYKDPLVLEKIEAITGSKIVNIFTDIDIDTDTAMTIYVFDEPIQ</sequence>
<name>A0A940NRM0_9BACI</name>
<dbReference type="Pfam" id="PF10057">
    <property type="entry name" value="MpsC"/>
    <property type="match status" value="1"/>
</dbReference>
<reference evidence="2" key="1">
    <citation type="submission" date="2021-04" db="EMBL/GenBank/DDBJ databases">
        <title>Genome seq and assembly of Bacillus sp.</title>
        <authorList>
            <person name="Chhetri G."/>
        </authorList>
    </citation>
    <scope>NUCLEOTIDE SEQUENCE</scope>
    <source>
        <strain evidence="2">RG28</strain>
    </source>
</reference>
<gene>
    <name evidence="2" type="ORF">J5Y03_11195</name>
</gene>
<keyword evidence="3" id="KW-1185">Reference proteome</keyword>
<evidence type="ECO:0000313" key="3">
    <source>
        <dbReference type="Proteomes" id="UP000682134"/>
    </source>
</evidence>
<comment type="caution">
    <text evidence="2">The sequence shown here is derived from an EMBL/GenBank/DDBJ whole genome shotgun (WGS) entry which is preliminary data.</text>
</comment>
<accession>A0A940NRM0</accession>
<dbReference type="InterPro" id="IPR018745">
    <property type="entry name" value="MpsC"/>
</dbReference>
<dbReference type="AlphaFoldDB" id="A0A940NRM0"/>